<gene>
    <name evidence="3" type="ORF">Tsubulata_003330</name>
</gene>
<organism evidence="3 4">
    <name type="scientific">Turnera subulata</name>
    <dbReference type="NCBI Taxonomy" id="218843"/>
    <lineage>
        <taxon>Eukaryota</taxon>
        <taxon>Viridiplantae</taxon>
        <taxon>Streptophyta</taxon>
        <taxon>Embryophyta</taxon>
        <taxon>Tracheophyta</taxon>
        <taxon>Spermatophyta</taxon>
        <taxon>Magnoliopsida</taxon>
        <taxon>eudicotyledons</taxon>
        <taxon>Gunneridae</taxon>
        <taxon>Pentapetalae</taxon>
        <taxon>rosids</taxon>
        <taxon>fabids</taxon>
        <taxon>Malpighiales</taxon>
        <taxon>Passifloraceae</taxon>
        <taxon>Turnera</taxon>
    </lineage>
</organism>
<sequence length="375" mass="41811">MCLVFAATIEIDDRLENIMRWNGFVQVRIEFVPNKPIMSGIHVTVMLGNKHFVKLYYERLGEFCYNCGKITHPNRRCNWPLRQNNNVEQESIYSFGPWLRAKERMNRFGMRRASTDAIEPEPDNVQTKETIEVDLGQEQGDIIHNLNFETTTKPSSEGIPSVGESSGLDAKKRKMGSILGTQRVASKSAWSTDVLITMARVGVLSPLRRQLTHQRHDPLLTISSSSLTHSLNTFFPFLFSRPSLPPSTVPSPSPSPPHPIPLSPLCSFLCTPTSSSVLSSLNPWSRCPLVEPPPTTVPSPISLSLKSSFSPMLISLHSHLLLRSLLFESIESLSVDRATGINSHHRSPSLSNSRLPFMPSPPTLPSHRDCDSPRG</sequence>
<reference evidence="3" key="2">
    <citation type="journal article" date="2023" name="Plants (Basel)">
        <title>Annotation of the Turnera subulata (Passifloraceae) Draft Genome Reveals the S-Locus Evolved after the Divergence of Turneroideae from Passifloroideae in a Stepwise Manner.</title>
        <authorList>
            <person name="Henning P.M."/>
            <person name="Roalson E.H."/>
            <person name="Mir W."/>
            <person name="McCubbin A.G."/>
            <person name="Shore J.S."/>
        </authorList>
    </citation>
    <scope>NUCLEOTIDE SEQUENCE</scope>
    <source>
        <strain evidence="3">F60SS</strain>
    </source>
</reference>
<feature type="region of interest" description="Disordered" evidence="1">
    <location>
        <begin position="341"/>
        <end position="375"/>
    </location>
</feature>
<keyword evidence="4" id="KW-1185">Reference proteome</keyword>
<dbReference type="Pfam" id="PF14392">
    <property type="entry name" value="zf-CCHC_4"/>
    <property type="match status" value="1"/>
</dbReference>
<dbReference type="InterPro" id="IPR025836">
    <property type="entry name" value="Zn_knuckle_CX2CX4HX4C"/>
</dbReference>
<evidence type="ECO:0000313" key="4">
    <source>
        <dbReference type="Proteomes" id="UP001141552"/>
    </source>
</evidence>
<reference evidence="3" key="1">
    <citation type="submission" date="2022-02" db="EMBL/GenBank/DDBJ databases">
        <authorList>
            <person name="Henning P.M."/>
            <person name="McCubbin A.G."/>
            <person name="Shore J.S."/>
        </authorList>
    </citation>
    <scope>NUCLEOTIDE SEQUENCE</scope>
    <source>
        <strain evidence="3">F60SS</strain>
        <tissue evidence="3">Leaves</tissue>
    </source>
</reference>
<feature type="compositionally biased region" description="Basic and acidic residues" evidence="1">
    <location>
        <begin position="366"/>
        <end position="375"/>
    </location>
</feature>
<evidence type="ECO:0000256" key="1">
    <source>
        <dbReference type="SAM" id="MobiDB-lite"/>
    </source>
</evidence>
<protein>
    <recommendedName>
        <fullName evidence="2">Zinc knuckle CX2CX4HX4C domain-containing protein</fullName>
    </recommendedName>
</protein>
<proteinExistence type="predicted"/>
<evidence type="ECO:0000313" key="3">
    <source>
        <dbReference type="EMBL" id="KAJ4847784.1"/>
    </source>
</evidence>
<name>A0A9Q0JN35_9ROSI</name>
<dbReference type="AlphaFoldDB" id="A0A9Q0JN35"/>
<feature type="domain" description="Zinc knuckle CX2CX4HX4C" evidence="2">
    <location>
        <begin position="35"/>
        <end position="78"/>
    </location>
</feature>
<evidence type="ECO:0000259" key="2">
    <source>
        <dbReference type="Pfam" id="PF14392"/>
    </source>
</evidence>
<comment type="caution">
    <text evidence="3">The sequence shown here is derived from an EMBL/GenBank/DDBJ whole genome shotgun (WGS) entry which is preliminary data.</text>
</comment>
<dbReference type="Proteomes" id="UP001141552">
    <property type="component" value="Unassembled WGS sequence"/>
</dbReference>
<dbReference type="EMBL" id="JAKUCV010001080">
    <property type="protein sequence ID" value="KAJ4847784.1"/>
    <property type="molecule type" value="Genomic_DNA"/>
</dbReference>
<accession>A0A9Q0JN35</accession>